<dbReference type="Proteomes" id="UP000092444">
    <property type="component" value="Unassembled WGS sequence"/>
</dbReference>
<keyword evidence="2" id="KW-1185">Reference proteome</keyword>
<name>A0A1B0GAZ9_GLOMM</name>
<accession>A0A1B0GAZ9</accession>
<dbReference type="STRING" id="37546.A0A1B0GAZ9"/>
<organism evidence="1 2">
    <name type="scientific">Glossina morsitans morsitans</name>
    <name type="common">Savannah tsetse fly</name>
    <dbReference type="NCBI Taxonomy" id="37546"/>
    <lineage>
        <taxon>Eukaryota</taxon>
        <taxon>Metazoa</taxon>
        <taxon>Ecdysozoa</taxon>
        <taxon>Arthropoda</taxon>
        <taxon>Hexapoda</taxon>
        <taxon>Insecta</taxon>
        <taxon>Pterygota</taxon>
        <taxon>Neoptera</taxon>
        <taxon>Endopterygota</taxon>
        <taxon>Diptera</taxon>
        <taxon>Brachycera</taxon>
        <taxon>Muscomorpha</taxon>
        <taxon>Hippoboscoidea</taxon>
        <taxon>Glossinidae</taxon>
        <taxon>Glossina</taxon>
    </lineage>
</organism>
<dbReference type="PhylomeDB" id="A0A1B0GAZ9"/>
<evidence type="ECO:0000313" key="2">
    <source>
        <dbReference type="Proteomes" id="UP000092444"/>
    </source>
</evidence>
<evidence type="ECO:0008006" key="3">
    <source>
        <dbReference type="Google" id="ProtNLM"/>
    </source>
</evidence>
<dbReference type="VEuPathDB" id="VectorBase:GMOY010483"/>
<dbReference type="EMBL" id="CCAG010004363">
    <property type="status" value="NOT_ANNOTATED_CDS"/>
    <property type="molecule type" value="Genomic_DNA"/>
</dbReference>
<proteinExistence type="predicted"/>
<sequence length="309" mass="36247">MSKLSKTFGWLDRATIGRTSRGSRAARFSDFEDENEMKSALTYEQTLKLDNISKMITELNEKLQIALIIPQILENPKILGKSLKGTKYEPALKLVKEYRDEKINMRTPKPPEVNSSTNKIIDYFVENYEILKFLPDWVGDLDQNYQTLIKCLRLIGYVARGRFSRGALEQMERELVLQSLYNLNEQVIKDVKRINKLVLQFEALIRRYDEVMFEKFAEEILLDEAIEKLQQELDDFQPEFNREEQMYIELVVKKEEEYQRTLKIRAHGFRRNCAAKKIQVWAKNILRKIAKANLVGKEATGKKAAKKKK</sequence>
<reference evidence="1" key="1">
    <citation type="submission" date="2020-05" db="UniProtKB">
        <authorList>
            <consortium name="EnsemblMetazoa"/>
        </authorList>
    </citation>
    <scope>IDENTIFICATION</scope>
    <source>
        <strain evidence="1">Yale</strain>
    </source>
</reference>
<evidence type="ECO:0000313" key="1">
    <source>
        <dbReference type="EnsemblMetazoa" id="GMOY010483-PA"/>
    </source>
</evidence>
<dbReference type="EnsemblMetazoa" id="GMOY010483-RA">
    <property type="protein sequence ID" value="GMOY010483-PA"/>
    <property type="gene ID" value="GMOY010483"/>
</dbReference>
<dbReference type="AlphaFoldDB" id="A0A1B0GAZ9"/>
<protein>
    <recommendedName>
        <fullName evidence="3">Dynein regulatory complex protein 10</fullName>
    </recommendedName>
</protein>